<reference evidence="5" key="1">
    <citation type="submission" date="2013-06" db="EMBL/GenBank/DDBJ databases">
        <authorList>
            <person name="Zhao Q."/>
        </authorList>
    </citation>
    <scope>NUCLEOTIDE SEQUENCE</scope>
    <source>
        <strain evidence="5">cv. W1943</strain>
    </source>
</reference>
<proteinExistence type="predicted"/>
<keyword evidence="5" id="KW-1185">Reference proteome</keyword>
<sequence>MGEGDAGQESYHAMSKSRPPDQYWMDGQDLCRKPAWKSATRAKSPPIDFEAHETEEEDRIIIAAHAIHGNKRACIAKLLDGRTDNAIKNHLEFYYEANGGGGGGDEAEGSGGGDGGWGAAATAVGSSGCGLIRTPDGTTNLLIWSTEMLYGTTTTTLLIVAFTSALRAKEELADDELHLSVVIVPAIPALGSGCARSSVIHVISTDARERRRFGRWAISSARLPVEWIPSSERSPSLVSSTALSSSAFAFAAALHVLPPPLRPSLAVIAIGRTTIYEDAGRRRTLHLHHAAAPSPHLTPSLL</sequence>
<dbReference type="InterPro" id="IPR009057">
    <property type="entry name" value="Homeodomain-like_sf"/>
</dbReference>
<dbReference type="OMA" id="IDFEAHE"/>
<dbReference type="AlphaFoldDB" id="A0A0E0PTB6"/>
<dbReference type="PANTHER" id="PTHR45614:SF25">
    <property type="entry name" value="MYB PROTEIN"/>
    <property type="match status" value="1"/>
</dbReference>
<dbReference type="GO" id="GO:0005634">
    <property type="term" value="C:nucleus"/>
    <property type="evidence" value="ECO:0007669"/>
    <property type="project" value="TreeGrafter"/>
</dbReference>
<dbReference type="Pfam" id="PF00249">
    <property type="entry name" value="Myb_DNA-binding"/>
    <property type="match status" value="1"/>
</dbReference>
<evidence type="ECO:0000259" key="3">
    <source>
        <dbReference type="PROSITE" id="PS51294"/>
    </source>
</evidence>
<dbReference type="Proteomes" id="UP000008022">
    <property type="component" value="Unassembled WGS sequence"/>
</dbReference>
<evidence type="ECO:0000313" key="5">
    <source>
        <dbReference type="Proteomes" id="UP000008022"/>
    </source>
</evidence>
<dbReference type="STRING" id="4529.A0A0E0PTB6"/>
<dbReference type="InterPro" id="IPR017930">
    <property type="entry name" value="Myb_dom"/>
</dbReference>
<dbReference type="HOGENOM" id="CLU_1104216_0_0_1"/>
<evidence type="ECO:0000313" key="4">
    <source>
        <dbReference type="EnsemblPlants" id="ORUFI06G02660.1"/>
    </source>
</evidence>
<evidence type="ECO:0000256" key="1">
    <source>
        <dbReference type="ARBA" id="ARBA00023125"/>
    </source>
</evidence>
<dbReference type="Gramene" id="ORUFI06G02660.1">
    <property type="protein sequence ID" value="ORUFI06G02660.1"/>
    <property type="gene ID" value="ORUFI06G02660"/>
</dbReference>
<evidence type="ECO:0000256" key="2">
    <source>
        <dbReference type="SAM" id="MobiDB-lite"/>
    </source>
</evidence>
<keyword evidence="1" id="KW-0238">DNA-binding</keyword>
<dbReference type="PANTHER" id="PTHR45614">
    <property type="entry name" value="MYB PROTEIN-RELATED"/>
    <property type="match status" value="1"/>
</dbReference>
<feature type="domain" description="HTH myb-type" evidence="3">
    <location>
        <begin position="54"/>
        <end position="99"/>
    </location>
</feature>
<name>A0A0E0PTB6_ORYRU</name>
<dbReference type="CDD" id="cd00167">
    <property type="entry name" value="SANT"/>
    <property type="match status" value="1"/>
</dbReference>
<dbReference type="eggNOG" id="KOG0048">
    <property type="taxonomic scope" value="Eukaryota"/>
</dbReference>
<dbReference type="SUPFAM" id="SSF46689">
    <property type="entry name" value="Homeodomain-like"/>
    <property type="match status" value="1"/>
</dbReference>
<dbReference type="InterPro" id="IPR001005">
    <property type="entry name" value="SANT/Myb"/>
</dbReference>
<reference evidence="4" key="2">
    <citation type="submission" date="2015-06" db="UniProtKB">
        <authorList>
            <consortium name="EnsemblPlants"/>
        </authorList>
    </citation>
    <scope>IDENTIFICATION</scope>
</reference>
<feature type="region of interest" description="Disordered" evidence="2">
    <location>
        <begin position="1"/>
        <end position="26"/>
    </location>
</feature>
<dbReference type="Gene3D" id="1.10.10.60">
    <property type="entry name" value="Homeodomain-like"/>
    <property type="match status" value="1"/>
</dbReference>
<dbReference type="EnsemblPlants" id="ORUFI06G02660.1">
    <property type="protein sequence ID" value="ORUFI06G02660.1"/>
    <property type="gene ID" value="ORUFI06G02660"/>
</dbReference>
<dbReference type="PROSITE" id="PS51294">
    <property type="entry name" value="HTH_MYB"/>
    <property type="match status" value="1"/>
</dbReference>
<dbReference type="GO" id="GO:0000978">
    <property type="term" value="F:RNA polymerase II cis-regulatory region sequence-specific DNA binding"/>
    <property type="evidence" value="ECO:0007669"/>
    <property type="project" value="TreeGrafter"/>
</dbReference>
<organism evidence="4 5">
    <name type="scientific">Oryza rufipogon</name>
    <name type="common">Brownbeard rice</name>
    <name type="synonym">Asian wild rice</name>
    <dbReference type="NCBI Taxonomy" id="4529"/>
    <lineage>
        <taxon>Eukaryota</taxon>
        <taxon>Viridiplantae</taxon>
        <taxon>Streptophyta</taxon>
        <taxon>Embryophyta</taxon>
        <taxon>Tracheophyta</taxon>
        <taxon>Spermatophyta</taxon>
        <taxon>Magnoliopsida</taxon>
        <taxon>Liliopsida</taxon>
        <taxon>Poales</taxon>
        <taxon>Poaceae</taxon>
        <taxon>BOP clade</taxon>
        <taxon>Oryzoideae</taxon>
        <taxon>Oryzeae</taxon>
        <taxon>Oryzinae</taxon>
        <taxon>Oryza</taxon>
    </lineage>
</organism>
<accession>A0A0E0PTB6</accession>
<protein>
    <recommendedName>
        <fullName evidence="3">HTH myb-type domain-containing protein</fullName>
    </recommendedName>
</protein>
<dbReference type="InterPro" id="IPR050560">
    <property type="entry name" value="MYB_TF"/>
</dbReference>
<dbReference type="GO" id="GO:0000981">
    <property type="term" value="F:DNA-binding transcription factor activity, RNA polymerase II-specific"/>
    <property type="evidence" value="ECO:0007669"/>
    <property type="project" value="TreeGrafter"/>
</dbReference>